<dbReference type="PANTHER" id="PTHR33164:SF43">
    <property type="entry name" value="HTH-TYPE TRANSCRIPTIONAL REPRESSOR YETL"/>
    <property type="match status" value="1"/>
</dbReference>
<dbReference type="PRINTS" id="PR00598">
    <property type="entry name" value="HTHMARR"/>
</dbReference>
<dbReference type="STRING" id="445709.ABW99_16635"/>
<dbReference type="PATRIC" id="fig|445709.3.peg.3514"/>
<dbReference type="GO" id="GO:0003700">
    <property type="term" value="F:DNA-binding transcription factor activity"/>
    <property type="evidence" value="ECO:0007669"/>
    <property type="project" value="InterPro"/>
</dbReference>
<dbReference type="GO" id="GO:0006950">
    <property type="term" value="P:response to stress"/>
    <property type="evidence" value="ECO:0007669"/>
    <property type="project" value="TreeGrafter"/>
</dbReference>
<dbReference type="InterPro" id="IPR039422">
    <property type="entry name" value="MarR/SlyA-like"/>
</dbReference>
<dbReference type="PANTHER" id="PTHR33164">
    <property type="entry name" value="TRANSCRIPTIONAL REGULATOR, MARR FAMILY"/>
    <property type="match status" value="1"/>
</dbReference>
<organism evidence="2 3">
    <name type="scientific">Pandoraea thiooxydans</name>
    <dbReference type="NCBI Taxonomy" id="445709"/>
    <lineage>
        <taxon>Bacteria</taxon>
        <taxon>Pseudomonadati</taxon>
        <taxon>Pseudomonadota</taxon>
        <taxon>Betaproteobacteria</taxon>
        <taxon>Burkholderiales</taxon>
        <taxon>Burkholderiaceae</taxon>
        <taxon>Pandoraea</taxon>
    </lineage>
</organism>
<dbReference type="OrthoDB" id="8898282at2"/>
<accession>A0A0G3ER99</accession>
<dbReference type="SMART" id="SM00347">
    <property type="entry name" value="HTH_MARR"/>
    <property type="match status" value="1"/>
</dbReference>
<dbReference type="Proteomes" id="UP000036700">
    <property type="component" value="Chromosome"/>
</dbReference>
<feature type="domain" description="HTH marR-type" evidence="1">
    <location>
        <begin position="3"/>
        <end position="135"/>
    </location>
</feature>
<dbReference type="InterPro" id="IPR036390">
    <property type="entry name" value="WH_DNA-bd_sf"/>
</dbReference>
<sequence length="138" mass="15383">MFDHCLYFNTSALARQLEREWAAAFQPFGLTPPQAFMLRAILEQPGMLQRELAQTLAIARPTATRALDGLAAKQLIERRCLQRDGRELEIHPTAQALAIKRALNEASGRVTARLKKVLGANEFAAVVDKVRDTRSAIE</sequence>
<dbReference type="PROSITE" id="PS50995">
    <property type="entry name" value="HTH_MARR_2"/>
    <property type="match status" value="1"/>
</dbReference>
<dbReference type="KEGG" id="ptx:ABW99_16635"/>
<evidence type="ECO:0000313" key="3">
    <source>
        <dbReference type="Proteomes" id="UP000036700"/>
    </source>
</evidence>
<dbReference type="EMBL" id="CP011568">
    <property type="protein sequence ID" value="AKJ69593.1"/>
    <property type="molecule type" value="Genomic_DNA"/>
</dbReference>
<dbReference type="SUPFAM" id="SSF46785">
    <property type="entry name" value="Winged helix' DNA-binding domain"/>
    <property type="match status" value="1"/>
</dbReference>
<protein>
    <submittedName>
        <fullName evidence="2">MarR family transcriptional regulator</fullName>
    </submittedName>
</protein>
<dbReference type="InterPro" id="IPR000835">
    <property type="entry name" value="HTH_MarR-typ"/>
</dbReference>
<dbReference type="Pfam" id="PF12802">
    <property type="entry name" value="MarR_2"/>
    <property type="match status" value="1"/>
</dbReference>
<gene>
    <name evidence="2" type="ORF">ABW99_16635</name>
</gene>
<dbReference type="InterPro" id="IPR036388">
    <property type="entry name" value="WH-like_DNA-bd_sf"/>
</dbReference>
<reference evidence="3" key="1">
    <citation type="submission" date="2015-06" db="EMBL/GenBank/DDBJ databases">
        <authorList>
            <person name="Lim Y.L."/>
            <person name="Ee R."/>
            <person name="Yong D."/>
            <person name="How K.Y."/>
            <person name="Yin W.F."/>
            <person name="Chan K.G."/>
        </authorList>
    </citation>
    <scope>NUCLEOTIDE SEQUENCE [LARGE SCALE GENOMIC DNA]</scope>
    <source>
        <strain evidence="3">DSM 25325</strain>
    </source>
</reference>
<name>A0A0G3ER99_9BURK</name>
<dbReference type="RefSeq" id="WP_047215508.1">
    <property type="nucleotide sequence ID" value="NZ_CP011568.3"/>
</dbReference>
<dbReference type="AlphaFoldDB" id="A0A0G3ER99"/>
<proteinExistence type="predicted"/>
<keyword evidence="3" id="KW-1185">Reference proteome</keyword>
<evidence type="ECO:0000313" key="2">
    <source>
        <dbReference type="EMBL" id="AKJ69593.1"/>
    </source>
</evidence>
<dbReference type="Gene3D" id="1.10.10.10">
    <property type="entry name" value="Winged helix-like DNA-binding domain superfamily/Winged helix DNA-binding domain"/>
    <property type="match status" value="1"/>
</dbReference>
<evidence type="ECO:0000259" key="1">
    <source>
        <dbReference type="PROSITE" id="PS50995"/>
    </source>
</evidence>